<name>A0ABY8F038_9HYPH</name>
<dbReference type="SUPFAM" id="SSF111369">
    <property type="entry name" value="HlyD-like secretion proteins"/>
    <property type="match status" value="1"/>
</dbReference>
<dbReference type="EMBL" id="CP120863">
    <property type="protein sequence ID" value="WFE88750.1"/>
    <property type="molecule type" value="Genomic_DNA"/>
</dbReference>
<reference evidence="4 5" key="1">
    <citation type="submission" date="2023-03" db="EMBL/GenBank/DDBJ databases">
        <title>Roseibium porphyridii sp. nov. and Roseibium rhodosorbium sp. nov. isolated from marine algae, Porphyridium cruentum and Rhodosorus marinus, respectively.</title>
        <authorList>
            <person name="Lee M.W."/>
            <person name="Choi B.J."/>
            <person name="Lee J.K."/>
            <person name="Choi D.G."/>
            <person name="Baek J.H."/>
            <person name="Bayburt H."/>
            <person name="Kim J.M."/>
            <person name="Han D.M."/>
            <person name="Kim K.H."/>
            <person name="Jeon C.O."/>
        </authorList>
    </citation>
    <scope>NUCLEOTIDE SEQUENCE [LARGE SCALE GENOMIC DNA]</scope>
    <source>
        <strain evidence="4 5">KMA01</strain>
    </source>
</reference>
<keyword evidence="3" id="KW-0812">Transmembrane</keyword>
<dbReference type="RefSeq" id="WP_152502936.1">
    <property type="nucleotide sequence ID" value="NZ_CP120863.1"/>
</dbReference>
<keyword evidence="3" id="KW-1133">Transmembrane helix</keyword>
<accession>A0ABY8F038</accession>
<gene>
    <name evidence="4" type="ORF">K1718_21710</name>
</gene>
<feature type="region of interest" description="Disordered" evidence="2">
    <location>
        <begin position="1"/>
        <end position="26"/>
    </location>
</feature>
<keyword evidence="1" id="KW-0175">Coiled coil</keyword>
<feature type="region of interest" description="Disordered" evidence="2">
    <location>
        <begin position="450"/>
        <end position="471"/>
    </location>
</feature>
<evidence type="ECO:0000256" key="1">
    <source>
        <dbReference type="SAM" id="Coils"/>
    </source>
</evidence>
<feature type="coiled-coil region" evidence="1">
    <location>
        <begin position="145"/>
        <end position="193"/>
    </location>
</feature>
<sequence length="471" mass="51023">MLQSIKSDSANTQVSEVLPPEDRGQDQRPGRIAIVLKALLQAALAFAILFGAVTGMNSLVATKPDVPKRPVQEKSYAVTTVEAVRGDHAPMINVFGETMAGREVDLRTLVAGEVVEVHPNLKAGGHVSQGEVLVAIDRFDYEGAVTEAEANLAEAQAALVESEGRVRLEKANVVRVTEQLDFAARDLERAQELLGRGAVTERTLDERKLLVSQRQQSLEQTENSLALEEAKVVQQKAAIKRLEWRMENAERQLSNTILRAPFDAIVRSEEAELGRLVSVNDAVVSLYSSDEFEVRFTLSDNQYGRLLAESGTVVGRPVDVTWYLGNVPVSYRAVVTRIGADVASTRGGVDLIASIESEGVDVPLRPGAFVEVSVPDQTYADSFRIPETAYYGEGTVYVVKDDRLERREVMALAIDDGFILAKGDLEPGETLLVTRIPEAGEGLLVQDVASGGEAAGPQNVSQTDTASGENR</sequence>
<organism evidence="4 5">
    <name type="scientific">Roseibium porphyridii</name>
    <dbReference type="NCBI Taxonomy" id="2866279"/>
    <lineage>
        <taxon>Bacteria</taxon>
        <taxon>Pseudomonadati</taxon>
        <taxon>Pseudomonadota</taxon>
        <taxon>Alphaproteobacteria</taxon>
        <taxon>Hyphomicrobiales</taxon>
        <taxon>Stappiaceae</taxon>
        <taxon>Roseibium</taxon>
    </lineage>
</organism>
<dbReference type="PANTHER" id="PTHR30469">
    <property type="entry name" value="MULTIDRUG RESISTANCE PROTEIN MDTA"/>
    <property type="match status" value="1"/>
</dbReference>
<feature type="compositionally biased region" description="Polar residues" evidence="2">
    <location>
        <begin position="1"/>
        <end position="15"/>
    </location>
</feature>
<protein>
    <submittedName>
        <fullName evidence="4">HlyD family efflux transporter periplasmic adaptor subunit</fullName>
    </submittedName>
</protein>
<dbReference type="PANTHER" id="PTHR30469:SF36">
    <property type="entry name" value="BLL3903 PROTEIN"/>
    <property type="match status" value="1"/>
</dbReference>
<evidence type="ECO:0000256" key="2">
    <source>
        <dbReference type="SAM" id="MobiDB-lite"/>
    </source>
</evidence>
<dbReference type="Gene3D" id="2.40.420.20">
    <property type="match status" value="1"/>
</dbReference>
<keyword evidence="5" id="KW-1185">Reference proteome</keyword>
<dbReference type="Gene3D" id="2.40.30.170">
    <property type="match status" value="1"/>
</dbReference>
<evidence type="ECO:0000256" key="3">
    <source>
        <dbReference type="SAM" id="Phobius"/>
    </source>
</evidence>
<feature type="coiled-coil region" evidence="1">
    <location>
        <begin position="218"/>
        <end position="259"/>
    </location>
</feature>
<proteinExistence type="predicted"/>
<evidence type="ECO:0000313" key="5">
    <source>
        <dbReference type="Proteomes" id="UP001209803"/>
    </source>
</evidence>
<feature type="transmembrane region" description="Helical" evidence="3">
    <location>
        <begin position="38"/>
        <end position="60"/>
    </location>
</feature>
<feature type="compositionally biased region" description="Polar residues" evidence="2">
    <location>
        <begin position="458"/>
        <end position="471"/>
    </location>
</feature>
<dbReference type="Gene3D" id="2.40.50.100">
    <property type="match status" value="1"/>
</dbReference>
<dbReference type="Proteomes" id="UP001209803">
    <property type="component" value="Chromosome"/>
</dbReference>
<dbReference type="Gene3D" id="1.10.287.470">
    <property type="entry name" value="Helix hairpin bin"/>
    <property type="match status" value="1"/>
</dbReference>
<evidence type="ECO:0000313" key="4">
    <source>
        <dbReference type="EMBL" id="WFE88750.1"/>
    </source>
</evidence>
<keyword evidence="3" id="KW-0472">Membrane</keyword>